<dbReference type="EMBL" id="MN739404">
    <property type="protein sequence ID" value="QHT03040.1"/>
    <property type="molecule type" value="Genomic_DNA"/>
</dbReference>
<dbReference type="Gene3D" id="1.10.30.10">
    <property type="entry name" value="High mobility group box domain"/>
    <property type="match status" value="1"/>
</dbReference>
<evidence type="ECO:0000313" key="1">
    <source>
        <dbReference type="EMBL" id="QHT03040.1"/>
    </source>
</evidence>
<sequence length="94" mass="10380">MTTKEIIDNFVGSVDVSKTYTIAELTKILKSSMKGSSKGANGEAIEKVKKPASAYNLFIRDFMLKEENKVIPPKDRMKAATALWKQQKEALSAA</sequence>
<reference evidence="1" key="1">
    <citation type="journal article" date="2020" name="Nature">
        <title>Giant virus diversity and host interactions through global metagenomics.</title>
        <authorList>
            <person name="Schulz F."/>
            <person name="Roux S."/>
            <person name="Paez-Espino D."/>
            <person name="Jungbluth S."/>
            <person name="Walsh D.A."/>
            <person name="Denef V.J."/>
            <person name="McMahon K.D."/>
            <person name="Konstantinidis K.T."/>
            <person name="Eloe-Fadrosh E.A."/>
            <person name="Kyrpides N.C."/>
            <person name="Woyke T."/>
        </authorList>
    </citation>
    <scope>NUCLEOTIDE SEQUENCE</scope>
    <source>
        <strain evidence="1">GVMAG-M-3300020727-4</strain>
    </source>
</reference>
<evidence type="ECO:0008006" key="2">
    <source>
        <dbReference type="Google" id="ProtNLM"/>
    </source>
</evidence>
<protein>
    <recommendedName>
        <fullName evidence="2">HMG box domain-containing protein</fullName>
    </recommendedName>
</protein>
<accession>A0A6C0CGS1</accession>
<dbReference type="InterPro" id="IPR036910">
    <property type="entry name" value="HMG_box_dom_sf"/>
</dbReference>
<organism evidence="1">
    <name type="scientific">viral metagenome</name>
    <dbReference type="NCBI Taxonomy" id="1070528"/>
    <lineage>
        <taxon>unclassified sequences</taxon>
        <taxon>metagenomes</taxon>
        <taxon>organismal metagenomes</taxon>
    </lineage>
</organism>
<dbReference type="SUPFAM" id="SSF47095">
    <property type="entry name" value="HMG-box"/>
    <property type="match status" value="1"/>
</dbReference>
<proteinExistence type="predicted"/>
<dbReference type="AlphaFoldDB" id="A0A6C0CGS1"/>
<dbReference type="CDD" id="cd00084">
    <property type="entry name" value="HMG-box_SF"/>
    <property type="match status" value="1"/>
</dbReference>
<name>A0A6C0CGS1_9ZZZZ</name>